<keyword evidence="3 6" id="KW-0808">Transferase</keyword>
<dbReference type="GO" id="GO:0003677">
    <property type="term" value="F:DNA binding"/>
    <property type="evidence" value="ECO:0007669"/>
    <property type="project" value="InterPro"/>
</dbReference>
<gene>
    <name evidence="6" type="ORF">CO051_02205</name>
</gene>
<protein>
    <submittedName>
        <fullName evidence="6">Site-specific DNA-methyltransferase</fullName>
    </submittedName>
</protein>
<dbReference type="PROSITE" id="PS00092">
    <property type="entry name" value="N6_MTASE"/>
    <property type="match status" value="1"/>
</dbReference>
<sequence>MAKDYSKLEKDDLLKVIEKLESRKKYGLIWDEEKTKEQFEKESENALPVLKEVKSKEIKTDPKKPTNILIEGDNYHALSVLNYTHQGKIDVIYIDPPYNTGNKDFKYNDNFVEKDDTYRHSKWLSFMSKRLRLAKNLLKEDGVAFISIDDNEASQLKLLCNEIFGEDNLLDVFYIQVRYAGKSLNEKDNFQKLIEQVFIYAKNKYLFTPNKPSTEYNTDTFKFKIIEKVNGEEITLGKKKVVIFKPGQYEITEEKPNINLLKGTWASGSVLKGNTSGKFFHNYIEDRKNIDGLCVLYKVYGIGEDGIGYRYFTGPKKETATKGLFYSGIPLIRRAEIESGNGSQKESPIINFYDFSGDFGNIRHEGGMDFRSGKKPTRLLKMLINLHKNKDVSVLDFFAGSGSTGHAVLSLNEDDDGNRSFLLCTNNEENICTDVCYPRIKNVIKGHQSVEAIAGNLKYYKTAFVKNSISRDDLKMRITRECTEMICLREGIFDEVKAKPDYHIFEQNGRIMGVYYSMERDSLAQLKKELDKMEGEKILYCFTFDPLGLDKNDFADWQGVSLEPIPQKILDIYEQIYEY</sequence>
<evidence type="ECO:0000313" key="6">
    <source>
        <dbReference type="EMBL" id="PJC33013.1"/>
    </source>
</evidence>
<dbReference type="Pfam" id="PF01555">
    <property type="entry name" value="N6_N4_Mtase"/>
    <property type="match status" value="1"/>
</dbReference>
<evidence type="ECO:0000256" key="3">
    <source>
        <dbReference type="ARBA" id="ARBA00022679"/>
    </source>
</evidence>
<evidence type="ECO:0000256" key="1">
    <source>
        <dbReference type="ARBA" id="ARBA00006594"/>
    </source>
</evidence>
<dbReference type="InterPro" id="IPR002295">
    <property type="entry name" value="N4/N6-MTase_EcoPI_Mod-like"/>
</dbReference>
<dbReference type="PRINTS" id="PR00506">
    <property type="entry name" value="D21N6MTFRASE"/>
</dbReference>
<keyword evidence="4" id="KW-0949">S-adenosyl-L-methionine</keyword>
<dbReference type="Gene3D" id="3.40.50.150">
    <property type="entry name" value="Vaccinia Virus protein VP39"/>
    <property type="match status" value="1"/>
</dbReference>
<comment type="caution">
    <text evidence="6">The sequence shown here is derived from an EMBL/GenBank/DDBJ whole genome shotgun (WGS) entry which is preliminary data.</text>
</comment>
<organism evidence="6 7">
    <name type="scientific">Candidatus Roizmanbacteria bacterium CG_4_9_14_0_2_um_filter_39_13</name>
    <dbReference type="NCBI Taxonomy" id="1974839"/>
    <lineage>
        <taxon>Bacteria</taxon>
        <taxon>Candidatus Roizmaniibacteriota</taxon>
    </lineage>
</organism>
<dbReference type="InterPro" id="IPR002941">
    <property type="entry name" value="DNA_methylase_N4/N6"/>
</dbReference>
<dbReference type="AlphaFoldDB" id="A0A2M8F139"/>
<dbReference type="InterPro" id="IPR002052">
    <property type="entry name" value="DNA_methylase_N6_adenine_CS"/>
</dbReference>
<name>A0A2M8F139_9BACT</name>
<dbReference type="GO" id="GO:0032259">
    <property type="term" value="P:methylation"/>
    <property type="evidence" value="ECO:0007669"/>
    <property type="project" value="UniProtKB-KW"/>
</dbReference>
<comment type="similarity">
    <text evidence="1">Belongs to the N(4)/N(6)-methyltransferase family.</text>
</comment>
<dbReference type="SUPFAM" id="SSF53335">
    <property type="entry name" value="S-adenosyl-L-methionine-dependent methyltransferases"/>
    <property type="match status" value="1"/>
</dbReference>
<dbReference type="InterPro" id="IPR029063">
    <property type="entry name" value="SAM-dependent_MTases_sf"/>
</dbReference>
<dbReference type="GO" id="GO:0008170">
    <property type="term" value="F:N-methyltransferase activity"/>
    <property type="evidence" value="ECO:0007669"/>
    <property type="project" value="InterPro"/>
</dbReference>
<evidence type="ECO:0000256" key="4">
    <source>
        <dbReference type="ARBA" id="ARBA00022691"/>
    </source>
</evidence>
<dbReference type="Proteomes" id="UP000231383">
    <property type="component" value="Unassembled WGS sequence"/>
</dbReference>
<proteinExistence type="inferred from homology"/>
<keyword evidence="2 6" id="KW-0489">Methyltransferase</keyword>
<feature type="domain" description="DNA methylase N-4/N-6" evidence="5">
    <location>
        <begin position="89"/>
        <end position="421"/>
    </location>
</feature>
<evidence type="ECO:0000256" key="2">
    <source>
        <dbReference type="ARBA" id="ARBA00022603"/>
    </source>
</evidence>
<accession>A0A2M8F139</accession>
<evidence type="ECO:0000259" key="5">
    <source>
        <dbReference type="Pfam" id="PF01555"/>
    </source>
</evidence>
<dbReference type="EMBL" id="PFSC01000056">
    <property type="protein sequence ID" value="PJC33013.1"/>
    <property type="molecule type" value="Genomic_DNA"/>
</dbReference>
<evidence type="ECO:0000313" key="7">
    <source>
        <dbReference type="Proteomes" id="UP000231383"/>
    </source>
</evidence>
<reference evidence="7" key="1">
    <citation type="submission" date="2017-09" db="EMBL/GenBank/DDBJ databases">
        <title>Depth-based differentiation of microbial function through sediment-hosted aquifers and enrichment of novel symbionts in the deep terrestrial subsurface.</title>
        <authorList>
            <person name="Probst A.J."/>
            <person name="Ladd B."/>
            <person name="Jarett J.K."/>
            <person name="Geller-Mcgrath D.E."/>
            <person name="Sieber C.M.K."/>
            <person name="Emerson J.B."/>
            <person name="Anantharaman K."/>
            <person name="Thomas B.C."/>
            <person name="Malmstrom R."/>
            <person name="Stieglmeier M."/>
            <person name="Klingl A."/>
            <person name="Woyke T."/>
            <person name="Ryan C.M."/>
            <person name="Banfield J.F."/>
        </authorList>
    </citation>
    <scope>NUCLEOTIDE SEQUENCE [LARGE SCALE GENOMIC DNA]</scope>
</reference>